<dbReference type="GO" id="GO:0005669">
    <property type="term" value="C:transcription factor TFIID complex"/>
    <property type="evidence" value="ECO:0007669"/>
    <property type="project" value="InterPro"/>
</dbReference>
<evidence type="ECO:0000256" key="2">
    <source>
        <dbReference type="ARBA" id="ARBA00009368"/>
    </source>
</evidence>
<keyword evidence="5" id="KW-0539">Nucleus</keyword>
<evidence type="ECO:0000256" key="4">
    <source>
        <dbReference type="ARBA" id="ARBA00023163"/>
    </source>
</evidence>
<dbReference type="PANTHER" id="PTHR12228">
    <property type="entry name" value="TRANSCRIPTION INITIATION FACTOR TFIID 55 KD SUBUNIT-RELATED"/>
    <property type="match status" value="1"/>
</dbReference>
<dbReference type="RefSeq" id="XP_022478442.1">
    <property type="nucleotide sequence ID" value="XM_022614983.1"/>
</dbReference>
<feature type="compositionally biased region" description="Acidic residues" evidence="6">
    <location>
        <begin position="351"/>
        <end position="371"/>
    </location>
</feature>
<comment type="caution">
    <text evidence="8">The sequence shown here is derived from an EMBL/GenBank/DDBJ whole genome shotgun (WGS) entry which is preliminary data.</text>
</comment>
<reference evidence="8 9" key="1">
    <citation type="submission" date="2016-09" db="EMBL/GenBank/DDBJ databases">
        <authorList>
            <person name="Capua I."/>
            <person name="De Benedictis P."/>
            <person name="Joannis T."/>
            <person name="Lombin L.H."/>
            <person name="Cattoli G."/>
        </authorList>
    </citation>
    <scope>NUCLEOTIDE SEQUENCE [LARGE SCALE GENOMIC DNA]</scope>
    <source>
        <strain evidence="8 9">IMI 309357</strain>
    </source>
</reference>
<evidence type="ECO:0000313" key="9">
    <source>
        <dbReference type="Proteomes" id="UP000176998"/>
    </source>
</evidence>
<comment type="similarity">
    <text evidence="2">Belongs to the TAF7 family.</text>
</comment>
<dbReference type="InterPro" id="IPR037817">
    <property type="entry name" value="TAF7"/>
</dbReference>
<dbReference type="GO" id="GO:0051123">
    <property type="term" value="P:RNA polymerase II preinitiation complex assembly"/>
    <property type="evidence" value="ECO:0007669"/>
    <property type="project" value="TreeGrafter"/>
</dbReference>
<evidence type="ECO:0000259" key="7">
    <source>
        <dbReference type="SMART" id="SM01370"/>
    </source>
</evidence>
<feature type="compositionally biased region" description="Polar residues" evidence="6">
    <location>
        <begin position="37"/>
        <end position="50"/>
    </location>
</feature>
<organism evidence="8 9">
    <name type="scientific">Colletotrichum orchidophilum</name>
    <dbReference type="NCBI Taxonomy" id="1209926"/>
    <lineage>
        <taxon>Eukaryota</taxon>
        <taxon>Fungi</taxon>
        <taxon>Dikarya</taxon>
        <taxon>Ascomycota</taxon>
        <taxon>Pezizomycotina</taxon>
        <taxon>Sordariomycetes</taxon>
        <taxon>Hypocreomycetidae</taxon>
        <taxon>Glomerellales</taxon>
        <taxon>Glomerellaceae</taxon>
        <taxon>Colletotrichum</taxon>
    </lineage>
</organism>
<feature type="region of interest" description="Disordered" evidence="6">
    <location>
        <begin position="314"/>
        <end position="440"/>
    </location>
</feature>
<dbReference type="PANTHER" id="PTHR12228:SF0">
    <property type="entry name" value="TATA-BOX BINDING PROTEIN ASSOCIATED FACTOR 7"/>
    <property type="match status" value="1"/>
</dbReference>
<feature type="compositionally biased region" description="Polar residues" evidence="6">
    <location>
        <begin position="19"/>
        <end position="31"/>
    </location>
</feature>
<evidence type="ECO:0000256" key="6">
    <source>
        <dbReference type="SAM" id="MobiDB-lite"/>
    </source>
</evidence>
<evidence type="ECO:0000313" key="8">
    <source>
        <dbReference type="EMBL" id="OHF01300.1"/>
    </source>
</evidence>
<name>A0A1G4BIH3_9PEZI</name>
<comment type="subcellular location">
    <subcellularLocation>
        <location evidence="1">Nucleus</location>
    </subcellularLocation>
</comment>
<feature type="compositionally biased region" description="Pro residues" evidence="6">
    <location>
        <begin position="1"/>
        <end position="11"/>
    </location>
</feature>
<dbReference type="STRING" id="1209926.A0A1G4BIH3"/>
<dbReference type="Pfam" id="PF04658">
    <property type="entry name" value="TAFII55_N"/>
    <property type="match status" value="1"/>
</dbReference>
<keyword evidence="3" id="KW-0805">Transcription regulation</keyword>
<feature type="compositionally biased region" description="Acidic residues" evidence="6">
    <location>
        <begin position="323"/>
        <end position="337"/>
    </location>
</feature>
<feature type="region of interest" description="Disordered" evidence="6">
    <location>
        <begin position="1"/>
        <end position="142"/>
    </location>
</feature>
<dbReference type="InterPro" id="IPR006751">
    <property type="entry name" value="TAFII55_prot_cons_reg"/>
</dbReference>
<sequence length="496" mass="54829">MPDISAPPMPRPKLKLSVGSRQASFSEQNGATPPASTPSSTMKIKIKSSQPPTPAGSAAQTPVKTKAGRQPKPTSKLIESKKREQDEDDDGANQPSSKKIKLLKTPTVSTPRSGHIVVKSKGKPPVHPPGDGYDSEASDQEKDPTIEEQFILRMIPGEHCEYVRKCVEEGKVGIPRKDGGADIMMKFFDDESRRAVVVVKGQPYAAVMVELPTITEGMKSWDRKTLMKSADICHMLLVFQPVKSDEEAKKAPLPAMIQPGFKWPHGLTPPMHDATNQRFAKIISRSEIELKENEVKKLLQADAAAMSSKYEFIDDRKMQSGDEYSDDEQDADGEADDSGYFPSEGYANGELFDDDDHDLEAELEAAFEEEMNQATTEVGTPATQVEGATPMTMNTGTPAANARDGDESVASEEDEDDDDDDDDDDDEDEDKPPQDEIKAVREDIVNLKAEIAKKEQEKALQQNKILRKRVEDRLKQLRAELALKQTSINEEEEDDD</sequence>
<dbReference type="GO" id="GO:0016251">
    <property type="term" value="F:RNA polymerase II general transcription initiation factor activity"/>
    <property type="evidence" value="ECO:0007669"/>
    <property type="project" value="TreeGrafter"/>
</dbReference>
<dbReference type="OrthoDB" id="153872at2759"/>
<evidence type="ECO:0000256" key="1">
    <source>
        <dbReference type="ARBA" id="ARBA00004123"/>
    </source>
</evidence>
<dbReference type="Proteomes" id="UP000176998">
    <property type="component" value="Unassembled WGS sequence"/>
</dbReference>
<dbReference type="GeneID" id="34556493"/>
<dbReference type="EMBL" id="MJBS01000020">
    <property type="protein sequence ID" value="OHF01300.1"/>
    <property type="molecule type" value="Genomic_DNA"/>
</dbReference>
<protein>
    <recommendedName>
        <fullName evidence="7">TAFII55 protein conserved region domain-containing protein</fullName>
    </recommendedName>
</protein>
<feature type="domain" description="TAFII55 protein conserved region" evidence="7">
    <location>
        <begin position="146"/>
        <end position="307"/>
    </location>
</feature>
<proteinExistence type="inferred from homology"/>
<feature type="compositionally biased region" description="Basic and acidic residues" evidence="6">
    <location>
        <begin position="431"/>
        <end position="440"/>
    </location>
</feature>
<dbReference type="CDD" id="cd08047">
    <property type="entry name" value="TAF7"/>
    <property type="match status" value="1"/>
</dbReference>
<gene>
    <name evidence="8" type="ORF">CORC01_03333</name>
</gene>
<keyword evidence="4" id="KW-0804">Transcription</keyword>
<dbReference type="SMART" id="SM01370">
    <property type="entry name" value="TAFII55_N"/>
    <property type="match status" value="1"/>
</dbReference>
<feature type="compositionally biased region" description="Polar residues" evidence="6">
    <location>
        <begin position="372"/>
        <end position="383"/>
    </location>
</feature>
<feature type="compositionally biased region" description="Acidic residues" evidence="6">
    <location>
        <begin position="407"/>
        <end position="430"/>
    </location>
</feature>
<dbReference type="AlphaFoldDB" id="A0A1G4BIH3"/>
<accession>A0A1G4BIH3</accession>
<evidence type="ECO:0000256" key="3">
    <source>
        <dbReference type="ARBA" id="ARBA00023015"/>
    </source>
</evidence>
<evidence type="ECO:0000256" key="5">
    <source>
        <dbReference type="ARBA" id="ARBA00023242"/>
    </source>
</evidence>
<keyword evidence="9" id="KW-1185">Reference proteome</keyword>